<reference evidence="1 2" key="1">
    <citation type="submission" date="2019-09" db="EMBL/GenBank/DDBJ databases">
        <title>Distinct polysaccharide growth profiles of human intestinal Prevotella copri isolates.</title>
        <authorList>
            <person name="Fehlner-Peach H."/>
            <person name="Magnabosco C."/>
            <person name="Raghavan V."/>
            <person name="Scher J.U."/>
            <person name="Tett A."/>
            <person name="Cox L.M."/>
            <person name="Gottsegen C."/>
            <person name="Watters A."/>
            <person name="Wiltshire- Gordon J.D."/>
            <person name="Segata N."/>
            <person name="Bonneau R."/>
            <person name="Littman D.R."/>
        </authorList>
    </citation>
    <scope>NUCLEOTIDE SEQUENCE [LARGE SCALE GENOMIC DNA]</scope>
    <source>
        <strain evidence="2">iK21513</strain>
    </source>
</reference>
<organism evidence="1 2">
    <name type="scientific">Segatella copri</name>
    <dbReference type="NCBI Taxonomy" id="165179"/>
    <lineage>
        <taxon>Bacteria</taxon>
        <taxon>Pseudomonadati</taxon>
        <taxon>Bacteroidota</taxon>
        <taxon>Bacteroidia</taxon>
        <taxon>Bacteroidales</taxon>
        <taxon>Prevotellaceae</taxon>
        <taxon>Segatella</taxon>
    </lineage>
</organism>
<protein>
    <submittedName>
        <fullName evidence="1">Uncharacterized protein</fullName>
    </submittedName>
</protein>
<evidence type="ECO:0000313" key="1">
    <source>
        <dbReference type="EMBL" id="MQN10878.1"/>
    </source>
</evidence>
<proteinExistence type="predicted"/>
<comment type="caution">
    <text evidence="1">The sequence shown here is derived from an EMBL/GenBank/DDBJ whole genome shotgun (WGS) entry which is preliminary data.</text>
</comment>
<dbReference type="EMBL" id="VZCY01000107">
    <property type="protein sequence ID" value="MQN10878.1"/>
    <property type="molecule type" value="Genomic_DNA"/>
</dbReference>
<sequence length="133" mass="15389">MKETRIIINCTENAEVKITAEQNFNPLFSETFLSVDKPLALHLIDKETISGEDACKSASTAILSNLLGIVLKANKDSSHIFTQKELDLKSEFIDLPRIEQFEEIAGVKFDHSKFHNRREFRAYFKKWLMEHNM</sequence>
<evidence type="ECO:0000313" key="2">
    <source>
        <dbReference type="Proteomes" id="UP000406735"/>
    </source>
</evidence>
<name>A0A6A7VUY2_9BACT</name>
<gene>
    <name evidence="1" type="ORF">F7D97_13365</name>
</gene>
<dbReference type="RefSeq" id="WP_153080623.1">
    <property type="nucleotide sequence ID" value="NZ_VZAU01000083.1"/>
</dbReference>
<accession>A0A6A7VUY2</accession>
<dbReference type="Proteomes" id="UP000406735">
    <property type="component" value="Unassembled WGS sequence"/>
</dbReference>
<dbReference type="AlphaFoldDB" id="A0A6A7VUY2"/>